<name>A0A914S857_PAREQ</name>
<sequence>MVTDTKVMRPKIAELCKQLELKENQIDFFNLNVDAIYEAYEGHRPKNAKEAVENDQVAHVLNSSKTFLAKWSVMFASALFDKTIKLSRILRFLINSIYIDTKERFPRAAHADIMQGIAGWMYKSFWEQMVTAEIKGDGGSENDNINKRKAISQFIEFGVINIGYGEDKWQLLTPVIAEEEEIYQQHKYSDLLGKRRPILHISLPQLNVLHRYLKANISEKTQPPNADQDVYVTLLLHPMSIADSSQLQNDPQELFQRCILSDG</sequence>
<keyword evidence="1" id="KW-1185">Reference proteome</keyword>
<evidence type="ECO:0000313" key="1">
    <source>
        <dbReference type="Proteomes" id="UP000887564"/>
    </source>
</evidence>
<dbReference type="Proteomes" id="UP000887564">
    <property type="component" value="Unplaced"/>
</dbReference>
<proteinExistence type="predicted"/>
<dbReference type="WBParaSite" id="PEQ_0001338901-mRNA-1">
    <property type="protein sequence ID" value="PEQ_0001338901-mRNA-1"/>
    <property type="gene ID" value="PEQ_0001338901"/>
</dbReference>
<organism evidence="1 2">
    <name type="scientific">Parascaris equorum</name>
    <name type="common">Equine roundworm</name>
    <dbReference type="NCBI Taxonomy" id="6256"/>
    <lineage>
        <taxon>Eukaryota</taxon>
        <taxon>Metazoa</taxon>
        <taxon>Ecdysozoa</taxon>
        <taxon>Nematoda</taxon>
        <taxon>Chromadorea</taxon>
        <taxon>Rhabditida</taxon>
        <taxon>Spirurina</taxon>
        <taxon>Ascaridomorpha</taxon>
        <taxon>Ascaridoidea</taxon>
        <taxon>Ascarididae</taxon>
        <taxon>Parascaris</taxon>
    </lineage>
</organism>
<dbReference type="Gene3D" id="1.10.506.10">
    <property type="entry name" value="GTPase Activation - p120gap, domain 1"/>
    <property type="match status" value="1"/>
</dbReference>
<dbReference type="AlphaFoldDB" id="A0A914S857"/>
<reference evidence="2" key="1">
    <citation type="submission" date="2022-11" db="UniProtKB">
        <authorList>
            <consortium name="WormBaseParasite"/>
        </authorList>
    </citation>
    <scope>IDENTIFICATION</scope>
</reference>
<protein>
    <submittedName>
        <fullName evidence="2">Uncharacterized protein</fullName>
    </submittedName>
</protein>
<evidence type="ECO:0000313" key="2">
    <source>
        <dbReference type="WBParaSite" id="PEQ_0001338901-mRNA-1"/>
    </source>
</evidence>
<accession>A0A914S857</accession>
<dbReference type="InterPro" id="IPR008936">
    <property type="entry name" value="Rho_GTPase_activation_prot"/>
</dbReference>